<comment type="subcellular location">
    <subcellularLocation>
        <location evidence="1">Membrane</location>
        <topology evidence="1">Multi-pass membrane protein</topology>
    </subcellularLocation>
</comment>
<feature type="transmembrane region" description="Helical" evidence="6">
    <location>
        <begin position="1006"/>
        <end position="1024"/>
    </location>
</feature>
<feature type="transmembrane region" description="Helical" evidence="6">
    <location>
        <begin position="890"/>
        <end position="912"/>
    </location>
</feature>
<feature type="transmembrane region" description="Helical" evidence="6">
    <location>
        <begin position="568"/>
        <end position="586"/>
    </location>
</feature>
<keyword evidence="4 6" id="KW-0472">Membrane</keyword>
<feature type="transmembrane region" description="Helical" evidence="6">
    <location>
        <begin position="540"/>
        <end position="559"/>
    </location>
</feature>
<accession>A0AAN9T5H9</accession>
<name>A0AAN9T5H9_9HEMI</name>
<feature type="transmembrane region" description="Helical" evidence="6">
    <location>
        <begin position="854"/>
        <end position="878"/>
    </location>
</feature>
<dbReference type="InterPro" id="IPR005828">
    <property type="entry name" value="MFS_sugar_transport-like"/>
</dbReference>
<feature type="compositionally biased region" description="Acidic residues" evidence="5">
    <location>
        <begin position="11"/>
        <end position="24"/>
    </location>
</feature>
<comment type="caution">
    <text evidence="8">The sequence shown here is derived from an EMBL/GenBank/DDBJ whole genome shotgun (WGS) entry which is preliminary data.</text>
</comment>
<feature type="transmembrane region" description="Helical" evidence="6">
    <location>
        <begin position="731"/>
        <end position="752"/>
    </location>
</feature>
<feature type="transmembrane region" description="Helical" evidence="6">
    <location>
        <begin position="1151"/>
        <end position="1173"/>
    </location>
</feature>
<keyword evidence="9" id="KW-1185">Reference proteome</keyword>
<dbReference type="InterPro" id="IPR036259">
    <property type="entry name" value="MFS_trans_sf"/>
</dbReference>
<feature type="transmembrane region" description="Helical" evidence="6">
    <location>
        <begin position="197"/>
        <end position="216"/>
    </location>
</feature>
<dbReference type="SUPFAM" id="SSF103473">
    <property type="entry name" value="MFS general substrate transporter"/>
    <property type="match status" value="3"/>
</dbReference>
<feature type="compositionally biased region" description="Pro residues" evidence="5">
    <location>
        <begin position="1"/>
        <end position="10"/>
    </location>
</feature>
<dbReference type="EMBL" id="JBBCAQ010000037">
    <property type="protein sequence ID" value="KAK7574322.1"/>
    <property type="molecule type" value="Genomic_DNA"/>
</dbReference>
<feature type="transmembrane region" description="Helical" evidence="6">
    <location>
        <begin position="919"/>
        <end position="935"/>
    </location>
</feature>
<keyword evidence="2 6" id="KW-0812">Transmembrane</keyword>
<feature type="transmembrane region" description="Helical" evidence="6">
    <location>
        <begin position="652"/>
        <end position="672"/>
    </location>
</feature>
<feature type="transmembrane region" description="Helical" evidence="6">
    <location>
        <begin position="377"/>
        <end position="395"/>
    </location>
</feature>
<feature type="transmembrane region" description="Helical" evidence="6">
    <location>
        <begin position="292"/>
        <end position="314"/>
    </location>
</feature>
<organism evidence="8 9">
    <name type="scientific">Parthenolecanium corni</name>
    <dbReference type="NCBI Taxonomy" id="536013"/>
    <lineage>
        <taxon>Eukaryota</taxon>
        <taxon>Metazoa</taxon>
        <taxon>Ecdysozoa</taxon>
        <taxon>Arthropoda</taxon>
        <taxon>Hexapoda</taxon>
        <taxon>Insecta</taxon>
        <taxon>Pterygota</taxon>
        <taxon>Neoptera</taxon>
        <taxon>Paraneoptera</taxon>
        <taxon>Hemiptera</taxon>
        <taxon>Sternorrhyncha</taxon>
        <taxon>Coccoidea</taxon>
        <taxon>Coccidae</taxon>
        <taxon>Parthenolecanium</taxon>
    </lineage>
</organism>
<feature type="transmembrane region" description="Helical" evidence="6">
    <location>
        <begin position="827"/>
        <end position="847"/>
    </location>
</feature>
<gene>
    <name evidence="8" type="ORF">V9T40_011513</name>
</gene>
<evidence type="ECO:0000313" key="9">
    <source>
        <dbReference type="Proteomes" id="UP001367676"/>
    </source>
</evidence>
<proteinExistence type="predicted"/>
<dbReference type="Gene3D" id="1.20.1250.20">
    <property type="entry name" value="MFS general substrate transporter like domains"/>
    <property type="match status" value="3"/>
</dbReference>
<evidence type="ECO:0000256" key="4">
    <source>
        <dbReference type="ARBA" id="ARBA00023136"/>
    </source>
</evidence>
<feature type="region of interest" description="Disordered" evidence="5">
    <location>
        <begin position="1"/>
        <end position="68"/>
    </location>
</feature>
<protein>
    <recommendedName>
        <fullName evidence="7">Major facilitator superfamily (MFS) profile domain-containing protein</fullName>
    </recommendedName>
</protein>
<evidence type="ECO:0000313" key="8">
    <source>
        <dbReference type="EMBL" id="KAK7574322.1"/>
    </source>
</evidence>
<dbReference type="PROSITE" id="PS50850">
    <property type="entry name" value="MFS"/>
    <property type="match status" value="1"/>
</dbReference>
<feature type="domain" description="Major facilitator superfamily (MFS) profile" evidence="7">
    <location>
        <begin position="502"/>
        <end position="1028"/>
    </location>
</feature>
<feature type="transmembrane region" description="Helical" evidence="6">
    <location>
        <begin position="941"/>
        <end position="966"/>
    </location>
</feature>
<feature type="transmembrane region" description="Helical" evidence="6">
    <location>
        <begin position="502"/>
        <end position="520"/>
    </location>
</feature>
<feature type="transmembrane region" description="Helical" evidence="6">
    <location>
        <begin position="464"/>
        <end position="482"/>
    </location>
</feature>
<feature type="transmembrane region" description="Helical" evidence="6">
    <location>
        <begin position="592"/>
        <end position="615"/>
    </location>
</feature>
<sequence>MDVPTTAPPPEEAEDEEGGEETEGEGTAAPEGAATPAGSEGSEAAEGDEADEDEGEEEEVLPEAGESSRVTSFQRQFVTCSSAITGPTLAGMLSIRERHMFVKYFGIMHPLVLKYIPIAGDLGGVIASSITLYYIGRKKSLIISTVLFLAPLLIFMLDIDPYTDYMGVIIVHFAVRYQTVTLSVYVAEIADPSSRGFFLGQYFFTFAGGLALVSYFPAASKFIFMLAFVLGVGSLVLAVRSPETPYWLALTDQREDAEDVFNWLRGGTADNEESFLMFNRAEEESVTKMDGIFSSVATSNFFLPLTLIFAIFLADDSVCNLLGRVTVKYVNFYQYDDKLFHEPVIGPFTMRLIFSSMFPIIGCAIFLAFATVFGRRLLYFGSELLSLSLFSSYALAPVDMSIPYISTYSCLLCTYIGGKQIPSIMAPEIFPAVVRDLGVGSAELIAVLFQLFETLTYDAVTDTLYIASRSVFISVGLVLGFLFMPETKNSTLLEAEELGNDVLLLASLSSLLGTACAGMTTTYTSTLLPQINLNKDMDSWLAGTNMLSQLLGIIIGSYLMRVYGRKPFIMWLNVPWLIGWICLSLADQFWMYLVGSFVVGTVAGFYGNLATIYIVEMPEPHCRGFFIALNSVCFAFGILLENVIGEVFLWQNALRVSSIVPVLSFLAAFYTPESPNWLILHKHIDKAKENFLWLRCENNENSEEFAELLGDCEEDEQPDGSLSRHIFSKQFFRSAFIASLAITTDNVAGYDSITAYSVEIVKKMSPDLNTKWVPVLIYSVSVLSCAVSCTFIEKFPRRVLFFTSALGILLSLITIVVNLAFRYSEYLLITSLCFYEAAGYVGVLTIPWMLSGELLASVSSLLGAICCGMTIAFTSTLLPQINEYVDYEKGPWLASINILSHLFGICIGSILLKNYGRKLCLTFVNVPWFIGWIWLSWANDFWIFLIGCLLVGTSAGIHTVSASVYLTEMFEAQSRGTFTALTSVCYVFGILIQNFIGSVLPWKDALHVSALIPSLSLLAAFYTVESPGWLISNQQSERAKEIFFWIHSIDEENEDFARLLTKYSVNTKQSLEATEKPFANKQFLHSFSVILLLMLVRVFSCFDIMTVYSVDMVQSMTRAVDTQWTIILTNEVAVISCVAVSIYVEQTPRRLLFFISTSGVLLSLLAMSAILVFNYHETWLVFLLCAYQAAGNIGMLTIPWLLAEEIFPDTTREFGIALSNVFFYFLTFVAAILNPYWLASKNTLNVYHARVMTVFVALFSTFSIMSFCSGIVFGRSSHYMASCFQMSVGLNTAEYHISGRMYITVF</sequence>
<evidence type="ECO:0000259" key="7">
    <source>
        <dbReference type="PROSITE" id="PS50850"/>
    </source>
</evidence>
<feature type="transmembrane region" description="Helical" evidence="6">
    <location>
        <begin position="978"/>
        <end position="1000"/>
    </location>
</feature>
<feature type="compositionally biased region" description="Acidic residues" evidence="5">
    <location>
        <begin position="43"/>
        <end position="61"/>
    </location>
</feature>
<feature type="transmembrane region" description="Helical" evidence="6">
    <location>
        <begin position="165"/>
        <end position="185"/>
    </location>
</feature>
<feature type="transmembrane region" description="Helical" evidence="6">
    <location>
        <begin position="348"/>
        <end position="370"/>
    </location>
</feature>
<feature type="transmembrane region" description="Helical" evidence="6">
    <location>
        <begin position="1089"/>
        <end position="1110"/>
    </location>
</feature>
<dbReference type="Pfam" id="PF00083">
    <property type="entry name" value="Sugar_tr"/>
    <property type="match status" value="3"/>
</dbReference>
<dbReference type="Proteomes" id="UP001367676">
    <property type="component" value="Unassembled WGS sequence"/>
</dbReference>
<feature type="transmembrane region" description="Helical" evidence="6">
    <location>
        <begin position="222"/>
        <end position="239"/>
    </location>
</feature>
<feature type="transmembrane region" description="Helical" evidence="6">
    <location>
        <begin position="622"/>
        <end position="640"/>
    </location>
</feature>
<feature type="transmembrane region" description="Helical" evidence="6">
    <location>
        <begin position="1179"/>
        <end position="1202"/>
    </location>
</feature>
<evidence type="ECO:0000256" key="1">
    <source>
        <dbReference type="ARBA" id="ARBA00004141"/>
    </source>
</evidence>
<feature type="transmembrane region" description="Helical" evidence="6">
    <location>
        <begin position="1122"/>
        <end position="1144"/>
    </location>
</feature>
<feature type="transmembrane region" description="Helical" evidence="6">
    <location>
        <begin position="115"/>
        <end position="134"/>
    </location>
</feature>
<feature type="transmembrane region" description="Helical" evidence="6">
    <location>
        <begin position="1251"/>
        <end position="1273"/>
    </location>
</feature>
<feature type="transmembrane region" description="Helical" evidence="6">
    <location>
        <begin position="1214"/>
        <end position="1239"/>
    </location>
</feature>
<feature type="transmembrane region" description="Helical" evidence="6">
    <location>
        <begin position="772"/>
        <end position="792"/>
    </location>
</feature>
<feature type="transmembrane region" description="Helical" evidence="6">
    <location>
        <begin position="141"/>
        <end position="159"/>
    </location>
</feature>
<feature type="transmembrane region" description="Helical" evidence="6">
    <location>
        <begin position="799"/>
        <end position="821"/>
    </location>
</feature>
<dbReference type="InterPro" id="IPR020846">
    <property type="entry name" value="MFS_dom"/>
</dbReference>
<dbReference type="GO" id="GO:0016020">
    <property type="term" value="C:membrane"/>
    <property type="evidence" value="ECO:0007669"/>
    <property type="project" value="UniProtKB-SubCell"/>
</dbReference>
<evidence type="ECO:0000256" key="3">
    <source>
        <dbReference type="ARBA" id="ARBA00022989"/>
    </source>
</evidence>
<evidence type="ECO:0000256" key="5">
    <source>
        <dbReference type="SAM" id="MobiDB-lite"/>
    </source>
</evidence>
<keyword evidence="3 6" id="KW-1133">Transmembrane helix</keyword>
<dbReference type="PANTHER" id="PTHR48021:SF1">
    <property type="entry name" value="GH07001P-RELATED"/>
    <property type="match status" value="1"/>
</dbReference>
<reference evidence="8 9" key="1">
    <citation type="submission" date="2024-03" db="EMBL/GenBank/DDBJ databases">
        <title>Adaptation during the transition from Ophiocordyceps entomopathogen to insect associate is accompanied by gene loss and intensified selection.</title>
        <authorList>
            <person name="Ward C.M."/>
            <person name="Onetto C.A."/>
            <person name="Borneman A.R."/>
        </authorList>
    </citation>
    <scope>NUCLEOTIDE SEQUENCE [LARGE SCALE GENOMIC DNA]</scope>
    <source>
        <strain evidence="8">AWRI1</strain>
        <tissue evidence="8">Single Adult Female</tissue>
    </source>
</reference>
<evidence type="ECO:0000256" key="2">
    <source>
        <dbReference type="ARBA" id="ARBA00022692"/>
    </source>
</evidence>
<dbReference type="GO" id="GO:0022857">
    <property type="term" value="F:transmembrane transporter activity"/>
    <property type="evidence" value="ECO:0007669"/>
    <property type="project" value="InterPro"/>
</dbReference>
<evidence type="ECO:0000256" key="6">
    <source>
        <dbReference type="SAM" id="Phobius"/>
    </source>
</evidence>
<dbReference type="PANTHER" id="PTHR48021">
    <property type="match status" value="1"/>
</dbReference>
<feature type="compositionally biased region" description="Low complexity" evidence="5">
    <location>
        <begin position="25"/>
        <end position="42"/>
    </location>
</feature>
<dbReference type="InterPro" id="IPR050549">
    <property type="entry name" value="MFS_Trehalose_Transporter"/>
</dbReference>